<dbReference type="Proteomes" id="UP001218218">
    <property type="component" value="Unassembled WGS sequence"/>
</dbReference>
<gene>
    <name evidence="5" type="ORF">DFH08DRAFT_972528</name>
</gene>
<dbReference type="PROSITE" id="PS51257">
    <property type="entry name" value="PROKAR_LIPOPROTEIN"/>
    <property type="match status" value="1"/>
</dbReference>
<evidence type="ECO:0000256" key="1">
    <source>
        <dbReference type="ARBA" id="ARBA00001974"/>
    </source>
</evidence>
<dbReference type="PROSITE" id="PS00624">
    <property type="entry name" value="GMC_OXRED_2"/>
    <property type="match status" value="1"/>
</dbReference>
<comment type="caution">
    <text evidence="5">The sequence shown here is derived from an EMBL/GenBank/DDBJ whole genome shotgun (WGS) entry which is preliminary data.</text>
</comment>
<reference evidence="5" key="1">
    <citation type="submission" date="2023-03" db="EMBL/GenBank/DDBJ databases">
        <title>Massive genome expansion in bonnet fungi (Mycena s.s.) driven by repeated elements and novel gene families across ecological guilds.</title>
        <authorList>
            <consortium name="Lawrence Berkeley National Laboratory"/>
            <person name="Harder C.B."/>
            <person name="Miyauchi S."/>
            <person name="Viragh M."/>
            <person name="Kuo A."/>
            <person name="Thoen E."/>
            <person name="Andreopoulos B."/>
            <person name="Lu D."/>
            <person name="Skrede I."/>
            <person name="Drula E."/>
            <person name="Henrissat B."/>
            <person name="Morin E."/>
            <person name="Kohler A."/>
            <person name="Barry K."/>
            <person name="LaButti K."/>
            <person name="Morin E."/>
            <person name="Salamov A."/>
            <person name="Lipzen A."/>
            <person name="Mereny Z."/>
            <person name="Hegedus B."/>
            <person name="Baldrian P."/>
            <person name="Stursova M."/>
            <person name="Weitz H."/>
            <person name="Taylor A."/>
            <person name="Grigoriev I.V."/>
            <person name="Nagy L.G."/>
            <person name="Martin F."/>
            <person name="Kauserud H."/>
        </authorList>
    </citation>
    <scope>NUCLEOTIDE SEQUENCE</scope>
    <source>
        <strain evidence="5">CBHHK002</strain>
    </source>
</reference>
<dbReference type="InterPro" id="IPR036188">
    <property type="entry name" value="FAD/NAD-bd_sf"/>
</dbReference>
<dbReference type="SUPFAM" id="SSF54373">
    <property type="entry name" value="FAD-linked reductases, C-terminal domain"/>
    <property type="match status" value="1"/>
</dbReference>
<evidence type="ECO:0000313" key="6">
    <source>
        <dbReference type="Proteomes" id="UP001218218"/>
    </source>
</evidence>
<dbReference type="GO" id="GO:0050660">
    <property type="term" value="F:flavin adenine dinucleotide binding"/>
    <property type="evidence" value="ECO:0007669"/>
    <property type="project" value="InterPro"/>
</dbReference>
<sequence>MDRHPTTSEQPTYDLIFAGGGATACVIAGRLAAADSTLRILIVENGSHTKDKPFHVQPGRYMNNMMCPEPGMFTPHETSASAELNGRTLRASNASCVGGGGSINGMMYARASASDYDDWEKLGNPGWGSADLIPLAQKHETYQAGPPGSTHGSSGPLKVSYGCHETHAGRDFLKAAAVYGRGRRLTDDGNDFVTCDAYSRWPKYIGAETGRRSDAAHFYLYPQTENTNLTILDHARVNRVLFDDDNRATGIEYTRGSDKTICTAHASRFVIVSSGTFCSSAILERSGIGSKDLLQQLGIPLVSDLPGVGENYQDHSMGLVPYYSPPETVNLSILTMDENAASAHESEWLATGKGLMASNGVDAGIRIRPNAKDLEELGPAFQKRWEEFFSKASDKPIAWIGPYGCYFGNHPTLTIRPSFTILYLTTYPVALGRVHVQSRDAFAPLHVESGILKSREDLVVLRWAYKWSRELARRMDGYRGEVVIDHPVFPAGSEATCGEASGPVDISARDIVYTKVDDDAIDAFHRDNINMAWHALGTCAMRPRNQGGVVDARLNVYGVKNLKVADMSVAPLNVGANTYNTAMVIGEKAATIIAEELINSNV</sequence>
<comment type="similarity">
    <text evidence="2">Belongs to the GMC oxidoreductase family.</text>
</comment>
<dbReference type="SUPFAM" id="SSF51905">
    <property type="entry name" value="FAD/NAD(P)-binding domain"/>
    <property type="match status" value="1"/>
</dbReference>
<comment type="cofactor">
    <cofactor evidence="1 3">
        <name>FAD</name>
        <dbReference type="ChEBI" id="CHEBI:57692"/>
    </cofactor>
</comment>
<organism evidence="5 6">
    <name type="scientific">Mycena albidolilacea</name>
    <dbReference type="NCBI Taxonomy" id="1033008"/>
    <lineage>
        <taxon>Eukaryota</taxon>
        <taxon>Fungi</taxon>
        <taxon>Dikarya</taxon>
        <taxon>Basidiomycota</taxon>
        <taxon>Agaricomycotina</taxon>
        <taxon>Agaricomycetes</taxon>
        <taxon>Agaricomycetidae</taxon>
        <taxon>Agaricales</taxon>
        <taxon>Marasmiineae</taxon>
        <taxon>Mycenaceae</taxon>
        <taxon>Mycena</taxon>
    </lineage>
</organism>
<dbReference type="GO" id="GO:0016614">
    <property type="term" value="F:oxidoreductase activity, acting on CH-OH group of donors"/>
    <property type="evidence" value="ECO:0007669"/>
    <property type="project" value="InterPro"/>
</dbReference>
<protein>
    <submittedName>
        <fullName evidence="5">GMC oxidoreductase-domain-containing protein</fullName>
    </submittedName>
</protein>
<feature type="binding site" evidence="3">
    <location>
        <position position="237"/>
    </location>
    <ligand>
        <name>FAD</name>
        <dbReference type="ChEBI" id="CHEBI:57692"/>
    </ligand>
</feature>
<dbReference type="Gene3D" id="3.30.560.10">
    <property type="entry name" value="Glucose Oxidase, domain 3"/>
    <property type="match status" value="1"/>
</dbReference>
<dbReference type="AlphaFoldDB" id="A0AAD7EEN5"/>
<dbReference type="InterPro" id="IPR000172">
    <property type="entry name" value="GMC_OxRdtase_N"/>
</dbReference>
<keyword evidence="3" id="KW-0274">FAD</keyword>
<dbReference type="InterPro" id="IPR007867">
    <property type="entry name" value="GMC_OxRtase_C"/>
</dbReference>
<evidence type="ECO:0000259" key="4">
    <source>
        <dbReference type="PROSITE" id="PS00624"/>
    </source>
</evidence>
<dbReference type="PIRSF" id="PIRSF000137">
    <property type="entry name" value="Alcohol_oxidase"/>
    <property type="match status" value="1"/>
</dbReference>
<dbReference type="InterPro" id="IPR012132">
    <property type="entry name" value="GMC_OxRdtase"/>
</dbReference>
<feature type="binding site" evidence="3">
    <location>
        <begin position="533"/>
        <end position="534"/>
    </location>
    <ligand>
        <name>FAD</name>
        <dbReference type="ChEBI" id="CHEBI:57692"/>
    </ligand>
</feature>
<dbReference type="Pfam" id="PF05199">
    <property type="entry name" value="GMC_oxred_C"/>
    <property type="match status" value="1"/>
</dbReference>
<dbReference type="PANTHER" id="PTHR11552:SF78">
    <property type="entry name" value="GLUCOSE-METHANOL-CHOLINE OXIDOREDUCTASE N-TERMINAL DOMAIN-CONTAINING PROTEIN"/>
    <property type="match status" value="1"/>
</dbReference>
<evidence type="ECO:0000256" key="2">
    <source>
        <dbReference type="ARBA" id="ARBA00010790"/>
    </source>
</evidence>
<proteinExistence type="inferred from homology"/>
<evidence type="ECO:0000313" key="5">
    <source>
        <dbReference type="EMBL" id="KAJ7314791.1"/>
    </source>
</evidence>
<dbReference type="EMBL" id="JARIHO010000065">
    <property type="protein sequence ID" value="KAJ7314791.1"/>
    <property type="molecule type" value="Genomic_DNA"/>
</dbReference>
<feature type="domain" description="Glucose-methanol-choline oxidoreductase N-terminal" evidence="4">
    <location>
        <begin position="275"/>
        <end position="289"/>
    </location>
</feature>
<keyword evidence="3" id="KW-0285">Flavoprotein</keyword>
<dbReference type="Pfam" id="PF00732">
    <property type="entry name" value="GMC_oxred_N"/>
    <property type="match status" value="1"/>
</dbReference>
<keyword evidence="6" id="KW-1185">Reference proteome</keyword>
<name>A0AAD7EEN5_9AGAR</name>
<dbReference type="Gene3D" id="3.50.50.60">
    <property type="entry name" value="FAD/NAD(P)-binding domain"/>
    <property type="match status" value="1"/>
</dbReference>
<accession>A0AAD7EEN5</accession>
<dbReference type="PANTHER" id="PTHR11552">
    <property type="entry name" value="GLUCOSE-METHANOL-CHOLINE GMC OXIDOREDUCTASE"/>
    <property type="match status" value="1"/>
</dbReference>
<evidence type="ECO:0000256" key="3">
    <source>
        <dbReference type="PIRSR" id="PIRSR000137-2"/>
    </source>
</evidence>